<dbReference type="PROSITE" id="PS51257">
    <property type="entry name" value="PROKAR_LIPOPROTEIN"/>
    <property type="match status" value="1"/>
</dbReference>
<gene>
    <name evidence="2" type="ORF">ENS06_10565</name>
</gene>
<feature type="signal peptide" evidence="1">
    <location>
        <begin position="1"/>
        <end position="20"/>
    </location>
</feature>
<evidence type="ECO:0000256" key="1">
    <source>
        <dbReference type="SAM" id="SignalP"/>
    </source>
</evidence>
<organism evidence="2">
    <name type="scientific">Desulfacinum infernum</name>
    <dbReference type="NCBI Taxonomy" id="35837"/>
    <lineage>
        <taxon>Bacteria</taxon>
        <taxon>Pseudomonadati</taxon>
        <taxon>Thermodesulfobacteriota</taxon>
        <taxon>Syntrophobacteria</taxon>
        <taxon>Syntrophobacterales</taxon>
        <taxon>Syntrophobacteraceae</taxon>
        <taxon>Desulfacinum</taxon>
    </lineage>
</organism>
<evidence type="ECO:0000313" key="2">
    <source>
        <dbReference type="EMBL" id="HFK97746.1"/>
    </source>
</evidence>
<keyword evidence="1" id="KW-0732">Signal</keyword>
<dbReference type="AlphaFoldDB" id="A0A832EDW1"/>
<comment type="caution">
    <text evidence="2">The sequence shown here is derived from an EMBL/GenBank/DDBJ whole genome shotgun (WGS) entry which is preliminary data.</text>
</comment>
<name>A0A832EDW1_9BACT</name>
<proteinExistence type="predicted"/>
<accession>A0A832EDW1</accession>
<dbReference type="EMBL" id="DSTK01000033">
    <property type="protein sequence ID" value="HFK97746.1"/>
    <property type="molecule type" value="Genomic_DNA"/>
</dbReference>
<reference evidence="2" key="1">
    <citation type="journal article" date="2020" name="mSystems">
        <title>Genome- and Community-Level Interaction Insights into Carbon Utilization and Element Cycling Functions of Hydrothermarchaeota in Hydrothermal Sediment.</title>
        <authorList>
            <person name="Zhou Z."/>
            <person name="Liu Y."/>
            <person name="Xu W."/>
            <person name="Pan J."/>
            <person name="Luo Z.H."/>
            <person name="Li M."/>
        </authorList>
    </citation>
    <scope>NUCLEOTIDE SEQUENCE [LARGE SCALE GENOMIC DNA]</scope>
    <source>
        <strain evidence="2">SpSt-456</strain>
    </source>
</reference>
<feature type="chain" id="PRO_5032452065" evidence="1">
    <location>
        <begin position="21"/>
        <end position="354"/>
    </location>
</feature>
<protein>
    <submittedName>
        <fullName evidence="2">Uncharacterized protein</fullName>
    </submittedName>
</protein>
<sequence length="354" mass="38655">MKGVSAGNPIVCLVMLLALAAASGCESSPDIVSRDRAPGQKYSAAEVREILVDHPFLLSGDYFRERQDLKPFVLSDILSGAGKGSPEALKESQEAQEKRLAKLEAAVFEGRRAGLATGDLLRWKVGFLVDTQGVPSYLADRLLTQADRLSVTYDVLFVHHRDLEQVLSQTDCLQRHDLGCIVRITAIYPGVRFLALVESLTVPASFPGTAKARFGVVDAGVGYRFPLQQMEMPLKDAADVETFLELIARRSYEQALDHKGLMPWTTHVFSDQKGEWFVSAGHRSGLMVGDLLDIVGEGRLVNSPTGTPAAWVPGNAKGRLRVERLFGDDLAVCVLVSGSPPQMEDWLIPVRTAK</sequence>